<reference evidence="3" key="1">
    <citation type="submission" date="2010-05" db="EMBL/GenBank/DDBJ databases">
        <title>The genome sequence of Magnaporthe poae strain ATCC 64411.</title>
        <authorList>
            <person name="Ma L.-J."/>
            <person name="Dead R."/>
            <person name="Young S."/>
            <person name="Zeng Q."/>
            <person name="Koehrsen M."/>
            <person name="Alvarado L."/>
            <person name="Berlin A."/>
            <person name="Chapman S.B."/>
            <person name="Chen Z."/>
            <person name="Freedman E."/>
            <person name="Gellesch M."/>
            <person name="Goldberg J."/>
            <person name="Griggs A."/>
            <person name="Gujja S."/>
            <person name="Heilman E.R."/>
            <person name="Heiman D."/>
            <person name="Hepburn T."/>
            <person name="Howarth C."/>
            <person name="Jen D."/>
            <person name="Larson L."/>
            <person name="Mehta T."/>
            <person name="Neiman D."/>
            <person name="Pearson M."/>
            <person name="Roberts A."/>
            <person name="Saif S."/>
            <person name="Shea T."/>
            <person name="Shenoy N."/>
            <person name="Sisk P."/>
            <person name="Stolte C."/>
            <person name="Sykes S."/>
            <person name="Walk T."/>
            <person name="White J."/>
            <person name="Yandava C."/>
            <person name="Haas B."/>
            <person name="Nusbaum C."/>
            <person name="Birren B."/>
        </authorList>
    </citation>
    <scope>NUCLEOTIDE SEQUENCE [LARGE SCALE GENOMIC DNA]</scope>
    <source>
        <strain evidence="3">ATCC 64411 / 73-15</strain>
    </source>
</reference>
<dbReference type="EMBL" id="GL876971">
    <property type="protein sequence ID" value="KLU88353.1"/>
    <property type="molecule type" value="Genomic_DNA"/>
</dbReference>
<name>A0A0C4E4E7_MAGP6</name>
<reference evidence="2" key="5">
    <citation type="submission" date="2015-06" db="UniProtKB">
        <authorList>
            <consortium name="EnsemblFungi"/>
        </authorList>
    </citation>
    <scope>IDENTIFICATION</scope>
    <source>
        <strain evidence="2">ATCC 64411</strain>
    </source>
</reference>
<dbReference type="VEuPathDB" id="FungiDB:MAPG_07340"/>
<reference evidence="2" key="4">
    <citation type="journal article" date="2015" name="G3 (Bethesda)">
        <title>Genome sequences of three phytopathogenic species of the Magnaporthaceae family of fungi.</title>
        <authorList>
            <person name="Okagaki L.H."/>
            <person name="Nunes C.C."/>
            <person name="Sailsbery J."/>
            <person name="Clay B."/>
            <person name="Brown D."/>
            <person name="John T."/>
            <person name="Oh Y."/>
            <person name="Young N."/>
            <person name="Fitzgerald M."/>
            <person name="Haas B.J."/>
            <person name="Zeng Q."/>
            <person name="Young S."/>
            <person name="Adiconis X."/>
            <person name="Fan L."/>
            <person name="Levin J.Z."/>
            <person name="Mitchell T.K."/>
            <person name="Okubara P.A."/>
            <person name="Farman M.L."/>
            <person name="Kohn L.M."/>
            <person name="Birren B."/>
            <person name="Ma L.-J."/>
            <person name="Dean R.A."/>
        </authorList>
    </citation>
    <scope>NUCLEOTIDE SEQUENCE</scope>
    <source>
        <strain evidence="2">ATCC 64411 / 73-15</strain>
    </source>
</reference>
<gene>
    <name evidence="1" type="ORF">MAPG_07340</name>
</gene>
<organism evidence="2 3">
    <name type="scientific">Magnaporthiopsis poae (strain ATCC 64411 / 73-15)</name>
    <name type="common">Kentucky bluegrass fungus</name>
    <name type="synonym">Magnaporthe poae</name>
    <dbReference type="NCBI Taxonomy" id="644358"/>
    <lineage>
        <taxon>Eukaryota</taxon>
        <taxon>Fungi</taxon>
        <taxon>Dikarya</taxon>
        <taxon>Ascomycota</taxon>
        <taxon>Pezizomycotina</taxon>
        <taxon>Sordariomycetes</taxon>
        <taxon>Sordariomycetidae</taxon>
        <taxon>Magnaporthales</taxon>
        <taxon>Magnaporthaceae</taxon>
        <taxon>Magnaporthiopsis</taxon>
    </lineage>
</organism>
<keyword evidence="3" id="KW-1185">Reference proteome</keyword>
<reference evidence="1" key="3">
    <citation type="submission" date="2011-03" db="EMBL/GenBank/DDBJ databases">
        <title>Annotation of Magnaporthe poae ATCC 64411.</title>
        <authorList>
            <person name="Ma L.-J."/>
            <person name="Dead R."/>
            <person name="Young S.K."/>
            <person name="Zeng Q."/>
            <person name="Gargeya S."/>
            <person name="Fitzgerald M."/>
            <person name="Haas B."/>
            <person name="Abouelleil A."/>
            <person name="Alvarado L."/>
            <person name="Arachchi H.M."/>
            <person name="Berlin A."/>
            <person name="Brown A."/>
            <person name="Chapman S.B."/>
            <person name="Chen Z."/>
            <person name="Dunbar C."/>
            <person name="Freedman E."/>
            <person name="Gearin G."/>
            <person name="Gellesch M."/>
            <person name="Goldberg J."/>
            <person name="Griggs A."/>
            <person name="Gujja S."/>
            <person name="Heiman D."/>
            <person name="Howarth C."/>
            <person name="Larson L."/>
            <person name="Lui A."/>
            <person name="MacDonald P.J.P."/>
            <person name="Mehta T."/>
            <person name="Montmayeur A."/>
            <person name="Murphy C."/>
            <person name="Neiman D."/>
            <person name="Pearson M."/>
            <person name="Priest M."/>
            <person name="Roberts A."/>
            <person name="Saif S."/>
            <person name="Shea T."/>
            <person name="Shenoy N."/>
            <person name="Sisk P."/>
            <person name="Stolte C."/>
            <person name="Sykes S."/>
            <person name="Yandava C."/>
            <person name="Wortman J."/>
            <person name="Nusbaum C."/>
            <person name="Birren B."/>
        </authorList>
    </citation>
    <scope>NUCLEOTIDE SEQUENCE</scope>
    <source>
        <strain evidence="1">ATCC 64411</strain>
    </source>
</reference>
<dbReference type="Proteomes" id="UP000011715">
    <property type="component" value="Unassembled WGS sequence"/>
</dbReference>
<sequence length="91" mass="9983">MGPIQKLGCQFRNQLLKLRIPPFGGIQLLHLPLFRSICSALRAAALMCSQPQVTALVPVAAIAGRVRRITSAQTCANKHHLHWSSRLFQGA</sequence>
<dbReference type="EMBL" id="ADBL01001774">
    <property type="status" value="NOT_ANNOTATED_CDS"/>
    <property type="molecule type" value="Genomic_DNA"/>
</dbReference>
<evidence type="ECO:0000313" key="2">
    <source>
        <dbReference type="EnsemblFungi" id="MAPG_07340T0"/>
    </source>
</evidence>
<evidence type="ECO:0000313" key="1">
    <source>
        <dbReference type="EMBL" id="KLU88353.1"/>
    </source>
</evidence>
<reference evidence="1" key="2">
    <citation type="submission" date="2010-05" db="EMBL/GenBank/DDBJ databases">
        <title>The Genome Sequence of Magnaporthe poae strain ATCC 64411.</title>
        <authorList>
            <consortium name="The Broad Institute Genome Sequencing Platform"/>
            <consortium name="Broad Institute Genome Sequencing Center for Infectious Disease"/>
            <person name="Ma L.-J."/>
            <person name="Dead R."/>
            <person name="Young S."/>
            <person name="Zeng Q."/>
            <person name="Koehrsen M."/>
            <person name="Alvarado L."/>
            <person name="Berlin A."/>
            <person name="Chapman S.B."/>
            <person name="Chen Z."/>
            <person name="Freedman E."/>
            <person name="Gellesch M."/>
            <person name="Goldberg J."/>
            <person name="Griggs A."/>
            <person name="Gujja S."/>
            <person name="Heilman E.R."/>
            <person name="Heiman D."/>
            <person name="Hepburn T."/>
            <person name="Howarth C."/>
            <person name="Jen D."/>
            <person name="Larson L."/>
            <person name="Mehta T."/>
            <person name="Neiman D."/>
            <person name="Pearson M."/>
            <person name="Roberts A."/>
            <person name="Saif S."/>
            <person name="Shea T."/>
            <person name="Shenoy N."/>
            <person name="Sisk P."/>
            <person name="Stolte C."/>
            <person name="Sykes S."/>
            <person name="Walk T."/>
            <person name="White J."/>
            <person name="Yandava C."/>
            <person name="Haas B."/>
            <person name="Nusbaum C."/>
            <person name="Birren B."/>
        </authorList>
    </citation>
    <scope>NUCLEOTIDE SEQUENCE</scope>
    <source>
        <strain evidence="1">ATCC 64411</strain>
    </source>
</reference>
<dbReference type="EnsemblFungi" id="MAPG_07340T0">
    <property type="protein sequence ID" value="MAPG_07340T0"/>
    <property type="gene ID" value="MAPG_07340"/>
</dbReference>
<proteinExistence type="predicted"/>
<evidence type="ECO:0000313" key="3">
    <source>
        <dbReference type="Proteomes" id="UP000011715"/>
    </source>
</evidence>
<accession>A0A0C4E4E7</accession>
<protein>
    <submittedName>
        <fullName evidence="1 2">Uncharacterized protein</fullName>
    </submittedName>
</protein>
<dbReference type="AlphaFoldDB" id="A0A0C4E4E7"/>